<dbReference type="STRING" id="46914.JP75_03740"/>
<dbReference type="AlphaFoldDB" id="A0A087M5E3"/>
<evidence type="ECO:0000313" key="1">
    <source>
        <dbReference type="EMBL" id="KFL32096.1"/>
    </source>
</evidence>
<dbReference type="Proteomes" id="UP000028981">
    <property type="component" value="Unassembled WGS sequence"/>
</dbReference>
<comment type="caution">
    <text evidence="1">The sequence shown here is derived from an EMBL/GenBank/DDBJ whole genome shotgun (WGS) entry which is preliminary data.</text>
</comment>
<reference evidence="1 2" key="1">
    <citation type="submission" date="2014-08" db="EMBL/GenBank/DDBJ databases">
        <authorList>
            <person name="Hassan Y.I."/>
            <person name="Lepp D."/>
            <person name="Zhou T."/>
        </authorList>
    </citation>
    <scope>NUCLEOTIDE SEQUENCE [LARGE SCALE GENOMIC DNA]</scope>
    <source>
        <strain evidence="1 2">IFO13584</strain>
    </source>
</reference>
<protein>
    <submittedName>
        <fullName evidence="1">Membrane protein</fullName>
    </submittedName>
</protein>
<evidence type="ECO:0000313" key="2">
    <source>
        <dbReference type="Proteomes" id="UP000028981"/>
    </source>
</evidence>
<dbReference type="InterPro" id="IPR011990">
    <property type="entry name" value="TPR-like_helical_dom_sf"/>
</dbReference>
<dbReference type="Gene3D" id="1.25.40.10">
    <property type="entry name" value="Tetratricopeptide repeat domain"/>
    <property type="match status" value="1"/>
</dbReference>
<keyword evidence="2" id="KW-1185">Reference proteome</keyword>
<dbReference type="RefSeq" id="WP_035079448.1">
    <property type="nucleotide sequence ID" value="NZ_JQGC01000003.1"/>
</dbReference>
<accession>A0A087M5E3</accession>
<dbReference type="EMBL" id="JQGC01000003">
    <property type="protein sequence ID" value="KFL32096.1"/>
    <property type="molecule type" value="Genomic_DNA"/>
</dbReference>
<proteinExistence type="predicted"/>
<sequence length="181" mass="20859">MRTADDVLNFWFVEHGPEDWFAGKAEFDAKIAEVFGQTHAHVAKGEAWEWRAKPSGRLAEIIVLDQFSRQLFRNSPIAFAQDKMALVLAQEMVGQGLDMKFEQPRRGFIYLPFMHAESAAIQSASVRLYEALGDEDQLKYAVAHRETVDRFGRFPFRNPPLGRESTKEELAYMEEQAERKF</sequence>
<name>A0A087M5E3_9HYPH</name>
<dbReference type="InterPro" id="IPR010323">
    <property type="entry name" value="DUF924"/>
</dbReference>
<organism evidence="1 2">
    <name type="scientific">Devosia riboflavina</name>
    <dbReference type="NCBI Taxonomy" id="46914"/>
    <lineage>
        <taxon>Bacteria</taxon>
        <taxon>Pseudomonadati</taxon>
        <taxon>Pseudomonadota</taxon>
        <taxon>Alphaproteobacteria</taxon>
        <taxon>Hyphomicrobiales</taxon>
        <taxon>Devosiaceae</taxon>
        <taxon>Devosia</taxon>
    </lineage>
</organism>
<dbReference type="SUPFAM" id="SSF48452">
    <property type="entry name" value="TPR-like"/>
    <property type="match status" value="1"/>
</dbReference>
<dbReference type="Gene3D" id="1.20.58.320">
    <property type="entry name" value="TPR-like"/>
    <property type="match status" value="1"/>
</dbReference>
<dbReference type="Pfam" id="PF06041">
    <property type="entry name" value="DUF924"/>
    <property type="match status" value="1"/>
</dbReference>
<gene>
    <name evidence="1" type="ORF">JP75_03740</name>
</gene>
<dbReference type="OrthoDB" id="7593450at2"/>